<dbReference type="OMA" id="MANICHR"/>
<keyword evidence="1 5" id="KW-0723">Serine/threonine-protein kinase</keyword>
<keyword evidence="9" id="KW-1185">Reference proteome</keyword>
<dbReference type="InterPro" id="IPR017441">
    <property type="entry name" value="Protein_kinase_ATP_BS"/>
</dbReference>
<keyword evidence="2 4" id="KW-0547">Nucleotide-binding</keyword>
<dbReference type="PROSITE" id="PS00108">
    <property type="entry name" value="PROTEIN_KINASE_ST"/>
    <property type="match status" value="1"/>
</dbReference>
<evidence type="ECO:0000256" key="3">
    <source>
        <dbReference type="ARBA" id="ARBA00022840"/>
    </source>
</evidence>
<keyword evidence="6" id="KW-1133">Transmembrane helix</keyword>
<dbReference type="Proteomes" id="UP000030745">
    <property type="component" value="Unassembled WGS sequence"/>
</dbReference>
<feature type="binding site" evidence="4">
    <location>
        <position position="168"/>
    </location>
    <ligand>
        <name>ATP</name>
        <dbReference type="ChEBI" id="CHEBI:30616"/>
    </ligand>
</feature>
<dbReference type="PANTHER" id="PTHR44329">
    <property type="entry name" value="SERINE/THREONINE-PROTEIN KINASE TNNI3K-RELATED"/>
    <property type="match status" value="1"/>
</dbReference>
<dbReference type="GO" id="GO:0005524">
    <property type="term" value="F:ATP binding"/>
    <property type="evidence" value="ECO:0007669"/>
    <property type="project" value="UniProtKB-UniRule"/>
</dbReference>
<keyword evidence="8" id="KW-0418">Kinase</keyword>
<organism evidence="8 9">
    <name type="scientific">Saprolegnia parasitica (strain CBS 223.65)</name>
    <dbReference type="NCBI Taxonomy" id="695850"/>
    <lineage>
        <taxon>Eukaryota</taxon>
        <taxon>Sar</taxon>
        <taxon>Stramenopiles</taxon>
        <taxon>Oomycota</taxon>
        <taxon>Saprolegniomycetes</taxon>
        <taxon>Saprolegniales</taxon>
        <taxon>Saprolegniaceae</taxon>
        <taxon>Saprolegnia</taxon>
    </lineage>
</organism>
<dbReference type="VEuPathDB" id="FungiDB:SPRG_09612"/>
<evidence type="ECO:0000256" key="4">
    <source>
        <dbReference type="PROSITE-ProRule" id="PRU10141"/>
    </source>
</evidence>
<feature type="transmembrane region" description="Helical" evidence="6">
    <location>
        <begin position="70"/>
        <end position="91"/>
    </location>
</feature>
<dbReference type="InterPro" id="IPR051681">
    <property type="entry name" value="Ser/Thr_Kinases-Pseudokinases"/>
</dbReference>
<dbReference type="InterPro" id="IPR001245">
    <property type="entry name" value="Ser-Thr/Tyr_kinase_cat_dom"/>
</dbReference>
<protein>
    <submittedName>
        <fullName evidence="8">Serine/threonine protein kinase</fullName>
    </submittedName>
</protein>
<evidence type="ECO:0000313" key="8">
    <source>
        <dbReference type="EMBL" id="KDO24750.1"/>
    </source>
</evidence>
<evidence type="ECO:0000313" key="9">
    <source>
        <dbReference type="Proteomes" id="UP000030745"/>
    </source>
</evidence>
<comment type="similarity">
    <text evidence="5">Belongs to the protein kinase superfamily.</text>
</comment>
<dbReference type="AlphaFoldDB" id="A0A067C6J0"/>
<gene>
    <name evidence="8" type="ORF">SPRG_09612</name>
</gene>
<evidence type="ECO:0000256" key="6">
    <source>
        <dbReference type="SAM" id="Phobius"/>
    </source>
</evidence>
<feature type="domain" description="Protein kinase" evidence="7">
    <location>
        <begin position="141"/>
        <end position="404"/>
    </location>
</feature>
<dbReference type="EMBL" id="KK583238">
    <property type="protein sequence ID" value="KDO24750.1"/>
    <property type="molecule type" value="Genomic_DNA"/>
</dbReference>
<dbReference type="PANTHER" id="PTHR44329:SF214">
    <property type="entry name" value="PROTEIN KINASE DOMAIN-CONTAINING PROTEIN"/>
    <property type="match status" value="1"/>
</dbReference>
<dbReference type="Gene3D" id="3.30.200.20">
    <property type="entry name" value="Phosphorylase Kinase, domain 1"/>
    <property type="match status" value="1"/>
</dbReference>
<dbReference type="InterPro" id="IPR008271">
    <property type="entry name" value="Ser/Thr_kinase_AS"/>
</dbReference>
<keyword evidence="6" id="KW-0812">Transmembrane</keyword>
<dbReference type="PROSITE" id="PS50011">
    <property type="entry name" value="PROTEIN_KINASE_DOM"/>
    <property type="match status" value="1"/>
</dbReference>
<dbReference type="RefSeq" id="XP_012204428.1">
    <property type="nucleotide sequence ID" value="XM_012349038.1"/>
</dbReference>
<evidence type="ECO:0000259" key="7">
    <source>
        <dbReference type="PROSITE" id="PS50011"/>
    </source>
</evidence>
<dbReference type="STRING" id="695850.A0A067C6J0"/>
<dbReference type="PROSITE" id="PS00107">
    <property type="entry name" value="PROTEIN_KINASE_ATP"/>
    <property type="match status" value="1"/>
</dbReference>
<evidence type="ECO:0000256" key="2">
    <source>
        <dbReference type="ARBA" id="ARBA00022741"/>
    </source>
</evidence>
<keyword evidence="8" id="KW-0808">Transferase</keyword>
<evidence type="ECO:0000256" key="1">
    <source>
        <dbReference type="ARBA" id="ARBA00022527"/>
    </source>
</evidence>
<sequence>MRAATAPVFLSALGSSLDKSAVQVIVVPKSYLDMKPPCPFACTVSLTVTIDNGTGVIAVCNMTDVTTTQLWIGIYITEGVLAVVGAIVLVLRVTRSFCFALTNTRAHDGVELELCPAPLSDDEIRRLLPLEPYRLRTPLTLYPRSILGRGATSDVVLGVYQSQYVAVKQIRRDLVSPEMVCAFVDEIRLMARFSCPHLVSFVGVQWSTFLHLQCVVEHMVHGDLRSYLETHRLLSMHSKWRMAHAVAQALVYLHEHCVVHRDLKSRNVLLGENLQAKVADFGVARRVDDDVMTSAVGTFRWTAPEVLQGARYDTKADMYSLGMVLTELDSHNVPYADVRNGRGQAMGSFTLLYHVMRGEMQPSFSASCPEWLRDLALRCVAVDPDTRPTAREVVQALEDANVFTILDDDHSDTSSESSVTH</sequence>
<dbReference type="GeneID" id="24131766"/>
<dbReference type="SMART" id="SM00220">
    <property type="entry name" value="S_TKc"/>
    <property type="match status" value="1"/>
</dbReference>
<dbReference type="InterPro" id="IPR011009">
    <property type="entry name" value="Kinase-like_dom_sf"/>
</dbReference>
<dbReference type="OrthoDB" id="4062651at2759"/>
<keyword evidence="3 4" id="KW-0067">ATP-binding</keyword>
<accession>A0A067C6J0</accession>
<dbReference type="KEGG" id="spar:SPRG_09612"/>
<name>A0A067C6J0_SAPPC</name>
<dbReference type="Gene3D" id="1.10.510.10">
    <property type="entry name" value="Transferase(Phosphotransferase) domain 1"/>
    <property type="match status" value="1"/>
</dbReference>
<evidence type="ECO:0000256" key="5">
    <source>
        <dbReference type="RuleBase" id="RU000304"/>
    </source>
</evidence>
<dbReference type="InterPro" id="IPR000719">
    <property type="entry name" value="Prot_kinase_dom"/>
</dbReference>
<dbReference type="SUPFAM" id="SSF56112">
    <property type="entry name" value="Protein kinase-like (PK-like)"/>
    <property type="match status" value="1"/>
</dbReference>
<keyword evidence="6" id="KW-0472">Membrane</keyword>
<dbReference type="Pfam" id="PF00069">
    <property type="entry name" value="Pkinase"/>
    <property type="match status" value="1"/>
</dbReference>
<reference evidence="8 9" key="1">
    <citation type="journal article" date="2013" name="PLoS Genet.">
        <title>Distinctive expansion of potential virulence genes in the genome of the oomycete fish pathogen Saprolegnia parasitica.</title>
        <authorList>
            <person name="Jiang R.H."/>
            <person name="de Bruijn I."/>
            <person name="Haas B.J."/>
            <person name="Belmonte R."/>
            <person name="Lobach L."/>
            <person name="Christie J."/>
            <person name="van den Ackerveken G."/>
            <person name="Bottin A."/>
            <person name="Bulone V."/>
            <person name="Diaz-Moreno S.M."/>
            <person name="Dumas B."/>
            <person name="Fan L."/>
            <person name="Gaulin E."/>
            <person name="Govers F."/>
            <person name="Grenville-Briggs L.J."/>
            <person name="Horner N.R."/>
            <person name="Levin J.Z."/>
            <person name="Mammella M."/>
            <person name="Meijer H.J."/>
            <person name="Morris P."/>
            <person name="Nusbaum C."/>
            <person name="Oome S."/>
            <person name="Phillips A.J."/>
            <person name="van Rooyen D."/>
            <person name="Rzeszutek E."/>
            <person name="Saraiva M."/>
            <person name="Secombes C.J."/>
            <person name="Seidl M.F."/>
            <person name="Snel B."/>
            <person name="Stassen J.H."/>
            <person name="Sykes S."/>
            <person name="Tripathy S."/>
            <person name="van den Berg H."/>
            <person name="Vega-Arreguin J.C."/>
            <person name="Wawra S."/>
            <person name="Young S.K."/>
            <person name="Zeng Q."/>
            <person name="Dieguez-Uribeondo J."/>
            <person name="Russ C."/>
            <person name="Tyler B.M."/>
            <person name="van West P."/>
        </authorList>
    </citation>
    <scope>NUCLEOTIDE SEQUENCE [LARGE SCALE GENOMIC DNA]</scope>
    <source>
        <strain evidence="8 9">CBS 223.65</strain>
    </source>
</reference>
<dbReference type="PRINTS" id="PR00109">
    <property type="entry name" value="TYRKINASE"/>
</dbReference>
<dbReference type="GO" id="GO:0004674">
    <property type="term" value="F:protein serine/threonine kinase activity"/>
    <property type="evidence" value="ECO:0007669"/>
    <property type="project" value="UniProtKB-KW"/>
</dbReference>
<proteinExistence type="inferred from homology"/>